<evidence type="ECO:0000313" key="1">
    <source>
        <dbReference type="EMBL" id="RIA84734.1"/>
    </source>
</evidence>
<protein>
    <submittedName>
        <fullName evidence="1">Uncharacterized protein</fullName>
    </submittedName>
</protein>
<comment type="caution">
    <text evidence="1">The sequence shown here is derived from an EMBL/GenBank/DDBJ whole genome shotgun (WGS) entry which is preliminary data.</text>
</comment>
<gene>
    <name evidence="1" type="ORF">C1645_742112</name>
</gene>
<organism evidence="1 2">
    <name type="scientific">Glomus cerebriforme</name>
    <dbReference type="NCBI Taxonomy" id="658196"/>
    <lineage>
        <taxon>Eukaryota</taxon>
        <taxon>Fungi</taxon>
        <taxon>Fungi incertae sedis</taxon>
        <taxon>Mucoromycota</taxon>
        <taxon>Glomeromycotina</taxon>
        <taxon>Glomeromycetes</taxon>
        <taxon>Glomerales</taxon>
        <taxon>Glomeraceae</taxon>
        <taxon>Glomus</taxon>
    </lineage>
</organism>
<proteinExistence type="predicted"/>
<keyword evidence="2" id="KW-1185">Reference proteome</keyword>
<evidence type="ECO:0000313" key="2">
    <source>
        <dbReference type="Proteomes" id="UP000265703"/>
    </source>
</evidence>
<dbReference type="Proteomes" id="UP000265703">
    <property type="component" value="Unassembled WGS sequence"/>
</dbReference>
<dbReference type="EMBL" id="QKYT01000471">
    <property type="protein sequence ID" value="RIA84734.1"/>
    <property type="molecule type" value="Genomic_DNA"/>
</dbReference>
<sequence length="145" mass="17133">MEREDPRAIVFGSNVRTVDFTTSRTSTDPSTRKDTNVNHKFQIYRLKKINLDIKKLNQDDEESEIAIFTRDTKIKDVRHSLIPIEFLAKELHIYTMLKIVKLHFIISIIEEDDDNTMEIGSEIEIEERKIALEERKLQLNKMKQT</sequence>
<name>A0A397SQ12_9GLOM</name>
<accession>A0A397SQ12</accession>
<dbReference type="OrthoDB" id="2333966at2759"/>
<reference evidence="1 2" key="1">
    <citation type="submission" date="2018-06" db="EMBL/GenBank/DDBJ databases">
        <title>Comparative genomics reveals the genomic features of Rhizophagus irregularis, R. cerebriforme, R. diaphanum and Gigaspora rosea, and their symbiotic lifestyle signature.</title>
        <authorList>
            <person name="Morin E."/>
            <person name="San Clemente H."/>
            <person name="Chen E.C.H."/>
            <person name="De La Providencia I."/>
            <person name="Hainaut M."/>
            <person name="Kuo A."/>
            <person name="Kohler A."/>
            <person name="Murat C."/>
            <person name="Tang N."/>
            <person name="Roy S."/>
            <person name="Loubradou J."/>
            <person name="Henrissat B."/>
            <person name="Grigoriev I.V."/>
            <person name="Corradi N."/>
            <person name="Roux C."/>
            <person name="Martin F.M."/>
        </authorList>
    </citation>
    <scope>NUCLEOTIDE SEQUENCE [LARGE SCALE GENOMIC DNA]</scope>
    <source>
        <strain evidence="1 2">DAOM 227022</strain>
    </source>
</reference>
<dbReference type="AlphaFoldDB" id="A0A397SQ12"/>